<dbReference type="AlphaFoldDB" id="A0AAN7B022"/>
<dbReference type="FunFam" id="3.30.1330.40:FF:000001">
    <property type="entry name" value="L-PSP family endoribonuclease"/>
    <property type="match status" value="1"/>
</dbReference>
<dbReference type="InterPro" id="IPR035959">
    <property type="entry name" value="RutC-like_sf"/>
</dbReference>
<comment type="similarity">
    <text evidence="1">Belongs to the RutC family.</text>
</comment>
<dbReference type="GO" id="GO:0019239">
    <property type="term" value="F:deaminase activity"/>
    <property type="evidence" value="ECO:0007669"/>
    <property type="project" value="TreeGrafter"/>
</dbReference>
<dbReference type="InterPro" id="IPR006056">
    <property type="entry name" value="RidA"/>
</dbReference>
<accession>A0AAN7B022</accession>
<dbReference type="Proteomes" id="UP001303160">
    <property type="component" value="Unassembled WGS sequence"/>
</dbReference>
<dbReference type="Pfam" id="PF01042">
    <property type="entry name" value="Ribonuc_L-PSP"/>
    <property type="match status" value="1"/>
</dbReference>
<name>A0AAN7B022_9PEZI</name>
<dbReference type="Gene3D" id="3.30.1330.40">
    <property type="entry name" value="RutC-like"/>
    <property type="match status" value="1"/>
</dbReference>
<dbReference type="SUPFAM" id="SSF55298">
    <property type="entry name" value="YjgF-like"/>
    <property type="match status" value="1"/>
</dbReference>
<reference evidence="2" key="1">
    <citation type="journal article" date="2023" name="Mol. Phylogenet. Evol.">
        <title>Genome-scale phylogeny and comparative genomics of the fungal order Sordariales.</title>
        <authorList>
            <person name="Hensen N."/>
            <person name="Bonometti L."/>
            <person name="Westerberg I."/>
            <person name="Brannstrom I.O."/>
            <person name="Guillou S."/>
            <person name="Cros-Aarteil S."/>
            <person name="Calhoun S."/>
            <person name="Haridas S."/>
            <person name="Kuo A."/>
            <person name="Mondo S."/>
            <person name="Pangilinan J."/>
            <person name="Riley R."/>
            <person name="LaButti K."/>
            <person name="Andreopoulos B."/>
            <person name="Lipzen A."/>
            <person name="Chen C."/>
            <person name="Yan M."/>
            <person name="Daum C."/>
            <person name="Ng V."/>
            <person name="Clum A."/>
            <person name="Steindorff A."/>
            <person name="Ohm R.A."/>
            <person name="Martin F."/>
            <person name="Silar P."/>
            <person name="Natvig D.O."/>
            <person name="Lalanne C."/>
            <person name="Gautier V."/>
            <person name="Ament-Velasquez S.L."/>
            <person name="Kruys A."/>
            <person name="Hutchinson M.I."/>
            <person name="Powell A.J."/>
            <person name="Barry K."/>
            <person name="Miller A.N."/>
            <person name="Grigoriev I.V."/>
            <person name="Debuchy R."/>
            <person name="Gladieux P."/>
            <person name="Hiltunen Thoren M."/>
            <person name="Johannesson H."/>
        </authorList>
    </citation>
    <scope>NUCLEOTIDE SEQUENCE</scope>
    <source>
        <strain evidence="2">CBS 315.58</strain>
    </source>
</reference>
<sequence length="129" mass="14474">MARPFAIYTDNAPAPAPELSQAVQINDMIFCSGTMAIDPETGHLIENTFKKRVERCLINLESILIAAECDFKNVVKVNVFSTDMRNLDELDESYNEFVNRFDMDGDPARTCVAVHQLPWGTDVMIDCIA</sequence>
<dbReference type="PANTHER" id="PTHR11803:SF42">
    <property type="entry name" value="MMF1"/>
    <property type="match status" value="1"/>
</dbReference>
<evidence type="ECO:0000313" key="2">
    <source>
        <dbReference type="EMBL" id="KAK4203515.1"/>
    </source>
</evidence>
<dbReference type="NCBIfam" id="TIGR00004">
    <property type="entry name" value="Rid family detoxifying hydrolase"/>
    <property type="match status" value="1"/>
</dbReference>
<protein>
    <submittedName>
        <fullName evidence="2">Endoribonuclease L-PSP/chorismate mutase-like protein</fullName>
    </submittedName>
</protein>
<dbReference type="InterPro" id="IPR006175">
    <property type="entry name" value="YjgF/YER057c/UK114"/>
</dbReference>
<keyword evidence="3" id="KW-1185">Reference proteome</keyword>
<dbReference type="EMBL" id="MU863888">
    <property type="protein sequence ID" value="KAK4203515.1"/>
    <property type="molecule type" value="Genomic_DNA"/>
</dbReference>
<dbReference type="GO" id="GO:0005739">
    <property type="term" value="C:mitochondrion"/>
    <property type="evidence" value="ECO:0007669"/>
    <property type="project" value="UniProtKB-ARBA"/>
</dbReference>
<reference evidence="2" key="2">
    <citation type="submission" date="2023-05" db="EMBL/GenBank/DDBJ databases">
        <authorList>
            <consortium name="Lawrence Berkeley National Laboratory"/>
            <person name="Steindorff A."/>
            <person name="Hensen N."/>
            <person name="Bonometti L."/>
            <person name="Westerberg I."/>
            <person name="Brannstrom I.O."/>
            <person name="Guillou S."/>
            <person name="Cros-Aarteil S."/>
            <person name="Calhoun S."/>
            <person name="Haridas S."/>
            <person name="Kuo A."/>
            <person name="Mondo S."/>
            <person name="Pangilinan J."/>
            <person name="Riley R."/>
            <person name="Labutti K."/>
            <person name="Andreopoulos B."/>
            <person name="Lipzen A."/>
            <person name="Chen C."/>
            <person name="Yanf M."/>
            <person name="Daum C."/>
            <person name="Ng V."/>
            <person name="Clum A."/>
            <person name="Ohm R."/>
            <person name="Martin F."/>
            <person name="Silar P."/>
            <person name="Natvig D."/>
            <person name="Lalanne C."/>
            <person name="Gautier V."/>
            <person name="Ament-Velasquez S.L."/>
            <person name="Kruys A."/>
            <person name="Hutchinson M.I."/>
            <person name="Powell A.J."/>
            <person name="Barry K."/>
            <person name="Miller A.N."/>
            <person name="Grigoriev I.V."/>
            <person name="Debuchy R."/>
            <person name="Gladieux P."/>
            <person name="Thoren M.H."/>
            <person name="Johannesson H."/>
        </authorList>
    </citation>
    <scope>NUCLEOTIDE SEQUENCE</scope>
    <source>
        <strain evidence="2">CBS 315.58</strain>
    </source>
</reference>
<dbReference type="CDD" id="cd00448">
    <property type="entry name" value="YjgF_YER057c_UK114_family"/>
    <property type="match status" value="1"/>
</dbReference>
<comment type="caution">
    <text evidence="2">The sequence shown here is derived from an EMBL/GenBank/DDBJ whole genome shotgun (WGS) entry which is preliminary data.</text>
</comment>
<dbReference type="GO" id="GO:0005829">
    <property type="term" value="C:cytosol"/>
    <property type="evidence" value="ECO:0007669"/>
    <property type="project" value="TreeGrafter"/>
</dbReference>
<gene>
    <name evidence="2" type="ORF">QBC40DRAFT_142945</name>
</gene>
<proteinExistence type="inferred from homology"/>
<feature type="non-terminal residue" evidence="2">
    <location>
        <position position="129"/>
    </location>
</feature>
<organism evidence="2 3">
    <name type="scientific">Triangularia verruculosa</name>
    <dbReference type="NCBI Taxonomy" id="2587418"/>
    <lineage>
        <taxon>Eukaryota</taxon>
        <taxon>Fungi</taxon>
        <taxon>Dikarya</taxon>
        <taxon>Ascomycota</taxon>
        <taxon>Pezizomycotina</taxon>
        <taxon>Sordariomycetes</taxon>
        <taxon>Sordariomycetidae</taxon>
        <taxon>Sordariales</taxon>
        <taxon>Podosporaceae</taxon>
        <taxon>Triangularia</taxon>
    </lineage>
</organism>
<evidence type="ECO:0000313" key="3">
    <source>
        <dbReference type="Proteomes" id="UP001303160"/>
    </source>
</evidence>
<evidence type="ECO:0000256" key="1">
    <source>
        <dbReference type="ARBA" id="ARBA00010552"/>
    </source>
</evidence>
<dbReference type="PANTHER" id="PTHR11803">
    <property type="entry name" value="2-IMINOBUTANOATE/2-IMINOPROPANOATE DEAMINASE RIDA"/>
    <property type="match status" value="1"/>
</dbReference>